<feature type="transmembrane region" description="Helical" evidence="1">
    <location>
        <begin position="27"/>
        <end position="51"/>
    </location>
</feature>
<keyword evidence="3" id="KW-1185">Reference proteome</keyword>
<dbReference type="RefSeq" id="WP_247629318.1">
    <property type="nucleotide sequence ID" value="NZ_JAHWXN010000001.1"/>
</dbReference>
<keyword evidence="1" id="KW-0812">Transmembrane</keyword>
<protein>
    <submittedName>
        <fullName evidence="2">DUF4012 domain-containing protein</fullName>
    </submittedName>
</protein>
<name>A0ABT0FCX1_9MICO</name>
<keyword evidence="1" id="KW-1133">Transmembrane helix</keyword>
<dbReference type="Pfam" id="PF13196">
    <property type="entry name" value="DUF4012"/>
    <property type="match status" value="1"/>
</dbReference>
<evidence type="ECO:0000313" key="2">
    <source>
        <dbReference type="EMBL" id="MCK2035919.1"/>
    </source>
</evidence>
<evidence type="ECO:0000256" key="1">
    <source>
        <dbReference type="SAM" id="Phobius"/>
    </source>
</evidence>
<sequence length="618" mass="65074">MSTSNQTRASLREAADRRDRRRSRRRSIVWIVVSVLIALVAAVLVVAGIAVSKALTVRDALTPAVPIASGLPSKVVSGDAAGATADAASLKELSEKAADQTSGADWRVAEWIPFLGPNLSAIRTAAESIDEISDFAVAAVPNLDLAAFRPVDGAVDLAAVRRLEEIASDGAAIFASINDRIDATDRGALLPQVDSALGSLDDAVSGVDDTLGTLAPILDVLPAALGEGGTRTYLLMFQGNSELRASGGNPAALALVTATDGRIELTTQATSVQFANARPESISPLDDETENIYSDIIGRWIPNLTATPDFPTSVDIIRAWWADEGLPPFDDVISTDPVALSYLLKATGPIPLSTGETLTSENAVSLLLNEVYFNYGEIVPGEPADGAAQDMFFAAAAAQIFDTLTKGVSNPMAFLDGLRRASDEGRMKIWSSNEQIEAMLSGTKLAGTLPQSNDPQTISGVYFNDTTGAKTDYYADATVTSSTDQCTASGAPTFQQTIIFENNITPDQAAALPYFITGRHYRPGDIATDVVVYTPVGATIESWNVEGAQSSKLMSEGTHLGRSVVRISVVTTPQTAATITVSMKGADGTTGADYGDYDVWTTPMVRETPVTIESPGCK</sequence>
<organism evidence="2 3">
    <name type="scientific">Microbacterium croceum</name>
    <dbReference type="NCBI Taxonomy" id="2851645"/>
    <lineage>
        <taxon>Bacteria</taxon>
        <taxon>Bacillati</taxon>
        <taxon>Actinomycetota</taxon>
        <taxon>Actinomycetes</taxon>
        <taxon>Micrococcales</taxon>
        <taxon>Microbacteriaceae</taxon>
        <taxon>Microbacterium</taxon>
    </lineage>
</organism>
<keyword evidence="1" id="KW-0472">Membrane</keyword>
<reference evidence="2 3" key="1">
    <citation type="submission" date="2021-06" db="EMBL/GenBank/DDBJ databases">
        <title>Genome-based taxonomic framework of Microbacterium strains isolated from marine environment, the description of four new species and reclassification of four preexisting species.</title>
        <authorList>
            <person name="Lee S.D."/>
            <person name="Kim S.-M."/>
            <person name="Byeon Y.-S."/>
            <person name="Yang H.L."/>
            <person name="Kim I.S."/>
        </authorList>
    </citation>
    <scope>NUCLEOTIDE SEQUENCE [LARGE SCALE GENOMIC DNA]</scope>
    <source>
        <strain evidence="2 3">SSW1-49</strain>
    </source>
</reference>
<evidence type="ECO:0000313" key="3">
    <source>
        <dbReference type="Proteomes" id="UP001300096"/>
    </source>
</evidence>
<accession>A0ABT0FCX1</accession>
<proteinExistence type="predicted"/>
<dbReference type="EMBL" id="JAHWXN010000001">
    <property type="protein sequence ID" value="MCK2035919.1"/>
    <property type="molecule type" value="Genomic_DNA"/>
</dbReference>
<comment type="caution">
    <text evidence="2">The sequence shown here is derived from an EMBL/GenBank/DDBJ whole genome shotgun (WGS) entry which is preliminary data.</text>
</comment>
<gene>
    <name evidence="2" type="ORF">KZC51_07200</name>
</gene>
<dbReference type="InterPro" id="IPR025101">
    <property type="entry name" value="DUF4012"/>
</dbReference>
<dbReference type="Proteomes" id="UP001300096">
    <property type="component" value="Unassembled WGS sequence"/>
</dbReference>